<name>A0ABW3AYF0_9FLAO</name>
<dbReference type="RefSeq" id="WP_379931746.1">
    <property type="nucleotide sequence ID" value="NZ_JBHTHY010000003.1"/>
</dbReference>
<dbReference type="EMBL" id="JBHTHY010000003">
    <property type="protein sequence ID" value="MFD0796076.1"/>
    <property type="molecule type" value="Genomic_DNA"/>
</dbReference>
<evidence type="ECO:0000313" key="1">
    <source>
        <dbReference type="EMBL" id="MFD0796076.1"/>
    </source>
</evidence>
<accession>A0ABW3AYF0</accession>
<keyword evidence="2" id="KW-1185">Reference proteome</keyword>
<reference evidence="2" key="1">
    <citation type="journal article" date="2019" name="Int. J. Syst. Evol. Microbiol.">
        <title>The Global Catalogue of Microorganisms (GCM) 10K type strain sequencing project: providing services to taxonomists for standard genome sequencing and annotation.</title>
        <authorList>
            <consortium name="The Broad Institute Genomics Platform"/>
            <consortium name="The Broad Institute Genome Sequencing Center for Infectious Disease"/>
            <person name="Wu L."/>
            <person name="Ma J."/>
        </authorList>
    </citation>
    <scope>NUCLEOTIDE SEQUENCE [LARGE SCALE GENOMIC DNA]</scope>
    <source>
        <strain evidence="2">CCUG 61948</strain>
    </source>
</reference>
<sequence>MEKKPIAVKLIGKKQEYYQIQFPNLQIPVQVNDDLYRRMRKSEQYQFVGSP</sequence>
<organism evidence="1 2">
    <name type="scientific">Maribacter chungangensis</name>
    <dbReference type="NCBI Taxonomy" id="1069117"/>
    <lineage>
        <taxon>Bacteria</taxon>
        <taxon>Pseudomonadati</taxon>
        <taxon>Bacteroidota</taxon>
        <taxon>Flavobacteriia</taxon>
        <taxon>Flavobacteriales</taxon>
        <taxon>Flavobacteriaceae</taxon>
        <taxon>Maribacter</taxon>
    </lineage>
</organism>
<dbReference type="Proteomes" id="UP001597012">
    <property type="component" value="Unassembled WGS sequence"/>
</dbReference>
<comment type="caution">
    <text evidence="1">The sequence shown here is derived from an EMBL/GenBank/DDBJ whole genome shotgun (WGS) entry which is preliminary data.</text>
</comment>
<protein>
    <submittedName>
        <fullName evidence="1">Uncharacterized protein</fullName>
    </submittedName>
</protein>
<proteinExistence type="predicted"/>
<evidence type="ECO:0000313" key="2">
    <source>
        <dbReference type="Proteomes" id="UP001597012"/>
    </source>
</evidence>
<gene>
    <name evidence="1" type="ORF">ACFQZJ_01280</name>
</gene>